<protein>
    <recommendedName>
        <fullName evidence="3 10">Glutamate--cysteine ligase</fullName>
        <ecNumber evidence="3 10">6.3.2.2</ecNumber>
    </recommendedName>
    <alternativeName>
        <fullName evidence="9 10">Gamma-ECS</fullName>
    </alternativeName>
    <alternativeName>
        <fullName evidence="8 10">Gamma-glutamylcysteine synthetase</fullName>
    </alternativeName>
</protein>
<evidence type="ECO:0000256" key="5">
    <source>
        <dbReference type="ARBA" id="ARBA00022684"/>
    </source>
</evidence>
<evidence type="ECO:0000256" key="3">
    <source>
        <dbReference type="ARBA" id="ARBA00012220"/>
    </source>
</evidence>
<dbReference type="Proteomes" id="UP000326565">
    <property type="component" value="Unassembled WGS sequence"/>
</dbReference>
<comment type="pathway">
    <text evidence="1 10">Sulfur metabolism; glutathione biosynthesis; glutathione from L-cysteine and L-glutamate: step 1/2.</text>
</comment>
<keyword evidence="4 10" id="KW-0436">Ligase</keyword>
<dbReference type="UniPathway" id="UPA00142">
    <property type="reaction ID" value="UER00209"/>
</dbReference>
<evidence type="ECO:0000256" key="9">
    <source>
        <dbReference type="ARBA" id="ARBA00032122"/>
    </source>
</evidence>
<keyword evidence="7 10" id="KW-0067">ATP-binding</keyword>
<evidence type="ECO:0000256" key="1">
    <source>
        <dbReference type="ARBA" id="ARBA00005006"/>
    </source>
</evidence>
<comment type="similarity">
    <text evidence="2 10">Belongs to the glutamate--cysteine ligase type 3 family.</text>
</comment>
<dbReference type="EMBL" id="ML732212">
    <property type="protein sequence ID" value="KAB8074306.1"/>
    <property type="molecule type" value="Genomic_DNA"/>
</dbReference>
<keyword evidence="5 10" id="KW-0317">Glutathione biosynthesis</keyword>
<dbReference type="PANTHER" id="PTHR11164">
    <property type="entry name" value="GLUTAMATE CYSTEINE LIGASE"/>
    <property type="match status" value="1"/>
</dbReference>
<evidence type="ECO:0000256" key="4">
    <source>
        <dbReference type="ARBA" id="ARBA00022598"/>
    </source>
</evidence>
<evidence type="ECO:0000256" key="7">
    <source>
        <dbReference type="ARBA" id="ARBA00022840"/>
    </source>
</evidence>
<dbReference type="Pfam" id="PF03074">
    <property type="entry name" value="GCS"/>
    <property type="match status" value="1"/>
</dbReference>
<accession>A0A5N5X0J7</accession>
<dbReference type="OrthoDB" id="7939818at2759"/>
<dbReference type="GO" id="GO:0005524">
    <property type="term" value="F:ATP binding"/>
    <property type="evidence" value="ECO:0007669"/>
    <property type="project" value="UniProtKB-UniRule"/>
</dbReference>
<evidence type="ECO:0000256" key="6">
    <source>
        <dbReference type="ARBA" id="ARBA00022741"/>
    </source>
</evidence>
<evidence type="ECO:0000313" key="11">
    <source>
        <dbReference type="EMBL" id="KAB8074306.1"/>
    </source>
</evidence>
<dbReference type="Gene3D" id="3.30.590.50">
    <property type="match status" value="2"/>
</dbReference>
<dbReference type="GO" id="GO:0006750">
    <property type="term" value="P:glutathione biosynthetic process"/>
    <property type="evidence" value="ECO:0007669"/>
    <property type="project" value="UniProtKB-UniRule"/>
</dbReference>
<evidence type="ECO:0000256" key="8">
    <source>
        <dbReference type="ARBA" id="ARBA00030585"/>
    </source>
</evidence>
<evidence type="ECO:0000256" key="2">
    <source>
        <dbReference type="ARBA" id="ARBA00008100"/>
    </source>
</evidence>
<dbReference type="InterPro" id="IPR014746">
    <property type="entry name" value="Gln_synth/guanido_kin_cat_dom"/>
</dbReference>
<keyword evidence="12" id="KW-1185">Reference proteome</keyword>
<evidence type="ECO:0000313" key="12">
    <source>
        <dbReference type="Proteomes" id="UP000326565"/>
    </source>
</evidence>
<evidence type="ECO:0000256" key="10">
    <source>
        <dbReference type="RuleBase" id="RU367135"/>
    </source>
</evidence>
<dbReference type="PANTHER" id="PTHR11164:SF0">
    <property type="entry name" value="GLUTAMATE--CYSTEINE LIGASE CATALYTIC SUBUNIT"/>
    <property type="match status" value="1"/>
</dbReference>
<organism evidence="11 12">
    <name type="scientific">Aspergillus leporis</name>
    <dbReference type="NCBI Taxonomy" id="41062"/>
    <lineage>
        <taxon>Eukaryota</taxon>
        <taxon>Fungi</taxon>
        <taxon>Dikarya</taxon>
        <taxon>Ascomycota</taxon>
        <taxon>Pezizomycotina</taxon>
        <taxon>Eurotiomycetes</taxon>
        <taxon>Eurotiomycetidae</taxon>
        <taxon>Eurotiales</taxon>
        <taxon>Aspergillaceae</taxon>
        <taxon>Aspergillus</taxon>
        <taxon>Aspergillus subgen. Circumdati</taxon>
    </lineage>
</organism>
<proteinExistence type="inferred from homology"/>
<comment type="catalytic activity">
    <reaction evidence="10">
        <text>L-cysteine + L-glutamate + ATP = gamma-L-glutamyl-L-cysteine + ADP + phosphate + H(+)</text>
        <dbReference type="Rhea" id="RHEA:13285"/>
        <dbReference type="ChEBI" id="CHEBI:15378"/>
        <dbReference type="ChEBI" id="CHEBI:29985"/>
        <dbReference type="ChEBI" id="CHEBI:30616"/>
        <dbReference type="ChEBI" id="CHEBI:35235"/>
        <dbReference type="ChEBI" id="CHEBI:43474"/>
        <dbReference type="ChEBI" id="CHEBI:58173"/>
        <dbReference type="ChEBI" id="CHEBI:456216"/>
        <dbReference type="EC" id="6.3.2.2"/>
    </reaction>
</comment>
<dbReference type="GO" id="GO:0004357">
    <property type="term" value="F:glutamate-cysteine ligase activity"/>
    <property type="evidence" value="ECO:0007669"/>
    <property type="project" value="UniProtKB-UniRule"/>
</dbReference>
<sequence length="631" mass="72541">MGRPWVGRAPLSREEIQRVGPQARKWAAEQILNVWRREKDKSKFERFWGDELEYVMVDLDLSESRATALLCQDSVLQRWNEQIANRKLRDNLKDEDFDLQTEWASFSIESTPSKPYTEGIGDLLNVEKSMKQRRTLIKSLLGPSQYPLTITSFPRLGVKGRYTTPDYGPSQSDIHYRMLPPEVMSPSLRYTYVAQQILGRRKRPAGVHIQLFQDKNMPRQFLDDPLSLEYGTTDNASVQPEKDYIYLEGQAFGAGCCALQATFQTASEHDARWLHDQLVVLGPIMLALTAATPMFGGYLVNTDSRWNCLVASSDDRTLEETTSFIESPHTCCSVPLTRWSSNRVYLSHERPSDIVNACGQVRVDEMTRRQLLDGGMDESLASYFSHLLWHDPLCLNQDDVDDVNPEATHIFQKFQSGVWNHVHLKMPDSESGAGWRVEFRPMEVQLKDSENAAFAVFMFLLSQAIVTYRLNFYVPIELVTDSMQRAQKLDAVTEERVWFRRRDWAPNELNSIQCIPEDGYPRQRSTDNTYGLMTIDEIVNGENSTSPSRFPGLVAIARSYLLERELLPNEEVKLMQYLNLLSCRASGSLPTPARWMRDFVDKHEDYQHDSIVGERVCYDLLREVVKMNEAD</sequence>
<dbReference type="EC" id="6.3.2.2" evidence="3 10"/>
<keyword evidence="6 10" id="KW-0547">Nucleotide-binding</keyword>
<name>A0A5N5X0J7_9EURO</name>
<dbReference type="Gene3D" id="1.10.8.960">
    <property type="match status" value="1"/>
</dbReference>
<gene>
    <name evidence="11" type="ORF">BDV29DRAFT_156786</name>
</gene>
<dbReference type="SUPFAM" id="SSF55931">
    <property type="entry name" value="Glutamine synthetase/guanido kinase"/>
    <property type="match status" value="1"/>
</dbReference>
<reference evidence="11 12" key="1">
    <citation type="submission" date="2019-04" db="EMBL/GenBank/DDBJ databases">
        <title>Friends and foes A comparative genomics study of 23 Aspergillus species from section Flavi.</title>
        <authorList>
            <consortium name="DOE Joint Genome Institute"/>
            <person name="Kjaerbolling I."/>
            <person name="Vesth T."/>
            <person name="Frisvad J.C."/>
            <person name="Nybo J.L."/>
            <person name="Theobald S."/>
            <person name="Kildgaard S."/>
            <person name="Isbrandt T."/>
            <person name="Kuo A."/>
            <person name="Sato A."/>
            <person name="Lyhne E.K."/>
            <person name="Kogle M.E."/>
            <person name="Wiebenga A."/>
            <person name="Kun R.S."/>
            <person name="Lubbers R.J."/>
            <person name="Makela M.R."/>
            <person name="Barry K."/>
            <person name="Chovatia M."/>
            <person name="Clum A."/>
            <person name="Daum C."/>
            <person name="Haridas S."/>
            <person name="He G."/>
            <person name="LaButti K."/>
            <person name="Lipzen A."/>
            <person name="Mondo S."/>
            <person name="Riley R."/>
            <person name="Salamov A."/>
            <person name="Simmons B.A."/>
            <person name="Magnuson J.K."/>
            <person name="Henrissat B."/>
            <person name="Mortensen U.H."/>
            <person name="Larsen T.O."/>
            <person name="Devries R.P."/>
            <person name="Grigoriev I.V."/>
            <person name="Machida M."/>
            <person name="Baker S.E."/>
            <person name="Andersen M.R."/>
        </authorList>
    </citation>
    <scope>NUCLEOTIDE SEQUENCE [LARGE SCALE GENOMIC DNA]</scope>
    <source>
        <strain evidence="11 12">CBS 151.66</strain>
    </source>
</reference>
<dbReference type="InterPro" id="IPR004308">
    <property type="entry name" value="GCS"/>
</dbReference>
<dbReference type="AlphaFoldDB" id="A0A5N5X0J7"/>